<feature type="transmembrane region" description="Helical" evidence="1">
    <location>
        <begin position="513"/>
        <end position="531"/>
    </location>
</feature>
<reference evidence="2 3" key="1">
    <citation type="submission" date="2019-02" db="EMBL/GenBank/DDBJ databases">
        <title>Deep-cultivation of Planctomycetes and their phenomic and genomic characterization uncovers novel biology.</title>
        <authorList>
            <person name="Wiegand S."/>
            <person name="Jogler M."/>
            <person name="Boedeker C."/>
            <person name="Pinto D."/>
            <person name="Vollmers J."/>
            <person name="Rivas-Marin E."/>
            <person name="Kohn T."/>
            <person name="Peeters S.H."/>
            <person name="Heuer A."/>
            <person name="Rast P."/>
            <person name="Oberbeckmann S."/>
            <person name="Bunk B."/>
            <person name="Jeske O."/>
            <person name="Meyerdierks A."/>
            <person name="Storesund J.E."/>
            <person name="Kallscheuer N."/>
            <person name="Luecker S."/>
            <person name="Lage O.M."/>
            <person name="Pohl T."/>
            <person name="Merkel B.J."/>
            <person name="Hornburger P."/>
            <person name="Mueller R.-W."/>
            <person name="Bruemmer F."/>
            <person name="Labrenz M."/>
            <person name="Spormann A.M."/>
            <person name="Op Den Camp H."/>
            <person name="Overmann J."/>
            <person name="Amann R."/>
            <person name="Jetten M.S.M."/>
            <person name="Mascher T."/>
            <person name="Medema M.H."/>
            <person name="Devos D.P."/>
            <person name="Kaster A.-K."/>
            <person name="Ovreas L."/>
            <person name="Rohde M."/>
            <person name="Galperin M.Y."/>
            <person name="Jogler C."/>
        </authorList>
    </citation>
    <scope>NUCLEOTIDE SEQUENCE [LARGE SCALE GENOMIC DNA]</scope>
    <source>
        <strain evidence="2 3">Poly59</strain>
    </source>
</reference>
<keyword evidence="3" id="KW-1185">Reference proteome</keyword>
<dbReference type="InterPro" id="IPR011044">
    <property type="entry name" value="Quino_amine_DH_bsu"/>
</dbReference>
<feature type="transmembrane region" description="Helical" evidence="1">
    <location>
        <begin position="640"/>
        <end position="657"/>
    </location>
</feature>
<organism evidence="2 3">
    <name type="scientific">Rubripirellula reticaptiva</name>
    <dbReference type="NCBI Taxonomy" id="2528013"/>
    <lineage>
        <taxon>Bacteria</taxon>
        <taxon>Pseudomonadati</taxon>
        <taxon>Planctomycetota</taxon>
        <taxon>Planctomycetia</taxon>
        <taxon>Pirellulales</taxon>
        <taxon>Pirellulaceae</taxon>
        <taxon>Rubripirellula</taxon>
    </lineage>
</organism>
<gene>
    <name evidence="2" type="ORF">Poly59_24510</name>
</gene>
<keyword evidence="1" id="KW-0812">Transmembrane</keyword>
<feature type="transmembrane region" description="Helical" evidence="1">
    <location>
        <begin position="664"/>
        <end position="686"/>
    </location>
</feature>
<accession>A0A5C6F6V4</accession>
<protein>
    <submittedName>
        <fullName evidence="2">Uncharacterized protein</fullName>
    </submittedName>
</protein>
<proteinExistence type="predicted"/>
<keyword evidence="1" id="KW-1133">Transmembrane helix</keyword>
<name>A0A5C6F6V4_9BACT</name>
<feature type="transmembrane region" description="Helical" evidence="1">
    <location>
        <begin position="698"/>
        <end position="718"/>
    </location>
</feature>
<dbReference type="AlphaFoldDB" id="A0A5C6F6V4"/>
<feature type="transmembrane region" description="Helical" evidence="1">
    <location>
        <begin position="409"/>
        <end position="431"/>
    </location>
</feature>
<dbReference type="SUPFAM" id="SSF50969">
    <property type="entry name" value="YVTN repeat-like/Quinoprotein amine dehydrogenase"/>
    <property type="match status" value="1"/>
</dbReference>
<feature type="transmembrane region" description="Helical" evidence="1">
    <location>
        <begin position="484"/>
        <end position="504"/>
    </location>
</feature>
<feature type="transmembrane region" description="Helical" evidence="1">
    <location>
        <begin position="451"/>
        <end position="472"/>
    </location>
</feature>
<dbReference type="Proteomes" id="UP000317977">
    <property type="component" value="Unassembled WGS sequence"/>
</dbReference>
<evidence type="ECO:0000313" key="3">
    <source>
        <dbReference type="Proteomes" id="UP000317977"/>
    </source>
</evidence>
<feature type="transmembrane region" description="Helical" evidence="1">
    <location>
        <begin position="607"/>
        <end position="628"/>
    </location>
</feature>
<sequence>MLRSSWLIRGGLFVVLLVWAVLVWYVPAINVCQGHFNGIYGDPPKMLMSASSYSSPLTPSVITESAVVDFEEHRVYRPVQGRGISSPMILVDGNRLLIQAIYPTKSIDMSDVTQRWFEWRDVKTGEVIESKSIKFGRFKAWGSLGTIHVSTDRKQIGLVDFADMKNAKFRTFPLNVSDHWYEIEGTNHVHTVEPKRVVVPAPVGTAKGTGPAKTRDILENVLYELDAVEGPKELARWVAGEKPEFSYTKSGLPIITVSEERTGLEIRSSDDGSLQQTVALPVGFDPLKSSFKVRGEMFVFDQGGTTKYYDAIREVMLAEPDDRGDWHVDGQWDGQTIWYSPDYVAVTRVASDGESKSVVRCKISVAGKGRWVSHLLGPDRLAVSMTRLGGSVEVYDVNSGQMIDAIRPYAWVGWVFPVALIGYVVWMVAWLRDSKHRYEAIAAEGGPPKWLVLDSLKLLGLPMIALVARVVLVGDSTDLYRPPFQYAQGISMAMLAMAVARFCWGQAVWTRRILPVAIVFVSIGFILAYCFRDAPQHATMAIVSVSTPLVVAAAALMFLRFAGCRISYFPPDQLRHSDQLRNSGQHRSARHVTIGNDQQSRWPIRDMFLITAAASMVFAAIRLLIPTLGDIPSINFMEPLLFQFNLIFLSVLMLALVRWRWVYAVGAVLCSCLIAWLIACVLYQYIWNADWADVMGMHPNNIVLATFATSLFVGLVPFRNAGYRIGNRFLGTA</sequence>
<feature type="transmembrane region" description="Helical" evidence="1">
    <location>
        <begin position="537"/>
        <end position="559"/>
    </location>
</feature>
<evidence type="ECO:0000313" key="2">
    <source>
        <dbReference type="EMBL" id="TWU56147.1"/>
    </source>
</evidence>
<dbReference type="EMBL" id="SJPX01000002">
    <property type="protein sequence ID" value="TWU56147.1"/>
    <property type="molecule type" value="Genomic_DNA"/>
</dbReference>
<dbReference type="RefSeq" id="WP_186776187.1">
    <property type="nucleotide sequence ID" value="NZ_SJPX01000002.1"/>
</dbReference>
<keyword evidence="1" id="KW-0472">Membrane</keyword>
<evidence type="ECO:0000256" key="1">
    <source>
        <dbReference type="SAM" id="Phobius"/>
    </source>
</evidence>
<comment type="caution">
    <text evidence="2">The sequence shown here is derived from an EMBL/GenBank/DDBJ whole genome shotgun (WGS) entry which is preliminary data.</text>
</comment>